<evidence type="ECO:0000259" key="10">
    <source>
        <dbReference type="PROSITE" id="PS50893"/>
    </source>
</evidence>
<dbReference type="InterPro" id="IPR027417">
    <property type="entry name" value="P-loop_NTPase"/>
</dbReference>
<keyword evidence="8 9" id="KW-0472">Membrane</keyword>
<dbReference type="AlphaFoldDB" id="A0A9J6BRP9"/>
<feature type="transmembrane region" description="Helical" evidence="9">
    <location>
        <begin position="414"/>
        <end position="441"/>
    </location>
</feature>
<dbReference type="FunFam" id="3.40.50.300:FF:001077">
    <property type="entry name" value="Uncharacterized protein, isoform A"/>
    <property type="match status" value="1"/>
</dbReference>
<dbReference type="GO" id="GO:0016887">
    <property type="term" value="F:ATP hydrolysis activity"/>
    <property type="evidence" value="ECO:0007669"/>
    <property type="project" value="InterPro"/>
</dbReference>
<evidence type="ECO:0000256" key="4">
    <source>
        <dbReference type="ARBA" id="ARBA00022692"/>
    </source>
</evidence>
<dbReference type="Proteomes" id="UP001107558">
    <property type="component" value="Chromosome 3"/>
</dbReference>
<dbReference type="InterPro" id="IPR013525">
    <property type="entry name" value="ABC2_TM"/>
</dbReference>
<dbReference type="SUPFAM" id="SSF52540">
    <property type="entry name" value="P-loop containing nucleoside triphosphate hydrolases"/>
    <property type="match status" value="1"/>
</dbReference>
<evidence type="ECO:0000256" key="1">
    <source>
        <dbReference type="ARBA" id="ARBA00004141"/>
    </source>
</evidence>
<dbReference type="InterPro" id="IPR003593">
    <property type="entry name" value="AAA+_ATPase"/>
</dbReference>
<evidence type="ECO:0000313" key="11">
    <source>
        <dbReference type="EMBL" id="KAG5672561.1"/>
    </source>
</evidence>
<feature type="transmembrane region" description="Helical" evidence="9">
    <location>
        <begin position="371"/>
        <end position="394"/>
    </location>
</feature>
<dbReference type="InterPro" id="IPR003439">
    <property type="entry name" value="ABC_transporter-like_ATP-bd"/>
</dbReference>
<dbReference type="Pfam" id="PF00005">
    <property type="entry name" value="ABC_tran"/>
    <property type="match status" value="1"/>
</dbReference>
<dbReference type="PROSITE" id="PS00211">
    <property type="entry name" value="ABC_TRANSPORTER_1"/>
    <property type="match status" value="1"/>
</dbReference>
<evidence type="ECO:0000256" key="6">
    <source>
        <dbReference type="ARBA" id="ARBA00022840"/>
    </source>
</evidence>
<reference evidence="11" key="1">
    <citation type="submission" date="2021-03" db="EMBL/GenBank/DDBJ databases">
        <title>Chromosome level genome of the anhydrobiotic midge Polypedilum vanderplanki.</title>
        <authorList>
            <person name="Yoshida Y."/>
            <person name="Kikawada T."/>
            <person name="Gusev O."/>
        </authorList>
    </citation>
    <scope>NUCLEOTIDE SEQUENCE</scope>
    <source>
        <strain evidence="11">NIAS01</strain>
        <tissue evidence="11">Whole body or cell culture</tissue>
    </source>
</reference>
<dbReference type="InterPro" id="IPR043926">
    <property type="entry name" value="ABCG_dom"/>
</dbReference>
<keyword evidence="4 9" id="KW-0812">Transmembrane</keyword>
<dbReference type="PROSITE" id="PS50893">
    <property type="entry name" value="ABC_TRANSPORTER_2"/>
    <property type="match status" value="1"/>
</dbReference>
<feature type="transmembrane region" description="Helical" evidence="9">
    <location>
        <begin position="448"/>
        <end position="472"/>
    </location>
</feature>
<dbReference type="Pfam" id="PF01061">
    <property type="entry name" value="ABC2_membrane"/>
    <property type="match status" value="1"/>
</dbReference>
<dbReference type="GO" id="GO:0140359">
    <property type="term" value="F:ABC-type transporter activity"/>
    <property type="evidence" value="ECO:0007669"/>
    <property type="project" value="InterPro"/>
</dbReference>
<organism evidence="11 12">
    <name type="scientific">Polypedilum vanderplanki</name>
    <name type="common">Sleeping chironomid midge</name>
    <dbReference type="NCBI Taxonomy" id="319348"/>
    <lineage>
        <taxon>Eukaryota</taxon>
        <taxon>Metazoa</taxon>
        <taxon>Ecdysozoa</taxon>
        <taxon>Arthropoda</taxon>
        <taxon>Hexapoda</taxon>
        <taxon>Insecta</taxon>
        <taxon>Pterygota</taxon>
        <taxon>Neoptera</taxon>
        <taxon>Endopterygota</taxon>
        <taxon>Diptera</taxon>
        <taxon>Nematocera</taxon>
        <taxon>Chironomoidea</taxon>
        <taxon>Chironomidae</taxon>
        <taxon>Chironominae</taxon>
        <taxon>Polypedilum</taxon>
        <taxon>Polypedilum</taxon>
    </lineage>
</organism>
<protein>
    <recommendedName>
        <fullName evidence="10">ABC transporter domain-containing protein</fullName>
    </recommendedName>
</protein>
<keyword evidence="5" id="KW-0547">Nucleotide-binding</keyword>
<dbReference type="PANTHER" id="PTHR48041">
    <property type="entry name" value="ABC TRANSPORTER G FAMILY MEMBER 28"/>
    <property type="match status" value="1"/>
</dbReference>
<dbReference type="GO" id="GO:0005886">
    <property type="term" value="C:plasma membrane"/>
    <property type="evidence" value="ECO:0007669"/>
    <property type="project" value="TreeGrafter"/>
</dbReference>
<feature type="transmembrane region" description="Helical" evidence="9">
    <location>
        <begin position="340"/>
        <end position="359"/>
    </location>
</feature>
<keyword evidence="6" id="KW-0067">ATP-binding</keyword>
<dbReference type="SMART" id="SM00382">
    <property type="entry name" value="AAA"/>
    <property type="match status" value="1"/>
</dbReference>
<comment type="similarity">
    <text evidence="2">Belongs to the ABC transporter superfamily. ABCG family. Eye pigment precursor importer (TC 3.A.1.204) subfamily.</text>
</comment>
<name>A0A9J6BRP9_POLVA</name>
<dbReference type="OrthoDB" id="66620at2759"/>
<evidence type="ECO:0000256" key="9">
    <source>
        <dbReference type="SAM" id="Phobius"/>
    </source>
</evidence>
<keyword evidence="3" id="KW-0813">Transport</keyword>
<evidence type="ECO:0000256" key="8">
    <source>
        <dbReference type="ARBA" id="ARBA00023136"/>
    </source>
</evidence>
<gene>
    <name evidence="11" type="ORF">PVAND_002679</name>
</gene>
<dbReference type="EMBL" id="JADBJN010000003">
    <property type="protein sequence ID" value="KAG5672561.1"/>
    <property type="molecule type" value="Genomic_DNA"/>
</dbReference>
<evidence type="ECO:0000256" key="3">
    <source>
        <dbReference type="ARBA" id="ARBA00022448"/>
    </source>
</evidence>
<evidence type="ECO:0000313" key="12">
    <source>
        <dbReference type="Proteomes" id="UP001107558"/>
    </source>
</evidence>
<proteinExistence type="inferred from homology"/>
<dbReference type="Pfam" id="PF19055">
    <property type="entry name" value="ABC2_membrane_7"/>
    <property type="match status" value="1"/>
</dbReference>
<dbReference type="InterPro" id="IPR050352">
    <property type="entry name" value="ABCG_transporters"/>
</dbReference>
<comment type="subcellular location">
    <subcellularLocation>
        <location evidence="1">Membrane</location>
        <topology evidence="1">Multi-pass membrane protein</topology>
    </subcellularLocation>
</comment>
<accession>A0A9J6BRP9</accession>
<dbReference type="PANTHER" id="PTHR48041:SF78">
    <property type="entry name" value="ABC TRANSPORTER EXPRESSED IN TRACHEA, ISOFORM A"/>
    <property type="match status" value="1"/>
</dbReference>
<evidence type="ECO:0000256" key="5">
    <source>
        <dbReference type="ARBA" id="ARBA00022741"/>
    </source>
</evidence>
<evidence type="ECO:0000256" key="2">
    <source>
        <dbReference type="ARBA" id="ARBA00005814"/>
    </source>
</evidence>
<sequence>MDNSVINRENFKFAFKNVTYNIGVENKFFRRKARTILNQISGEFRANEISAIIGLSGSGKSTLLDCLSGFRKNYTNGSFLINDNEISVETIKRLSSYFMQEQTLHPFLTVTEILIFSLSMKGGDNLKENEKNLRIEQILEKLSITNRNNTLIKDLSGGEKKRLQIAIELVRDPKILFLDEPTTNLDSFSTVQCINFLKSLTREQKTVICTIHQPSASIFKMFDHIYAISNGFCIYQGSSKNLISFLKELGLTCPLHYNPADFLLEIANNDYGNYNKLLIDKIENGKRNYENYDESKFDTNSIEVFTKEKNYKENSVSYFYQVHHLMLRTFLSTTRDRTLFFMRFGLHLIIGIAFGFIYKDIGRKGSIALDNYRFAIISICFLLYTSYHSLYAKFPLEFPIIKREHFNGLYGAKAYYTAMILFDAPIILICCIIYTSITFFLTDQPLELYRYLMFLMICLVMSYAAQSLGIMFTSLMNIQMTTTFGTIIMMPFFLFSSFVIFSKDTHPFLIYLFDANFMNMAFKGSVNSIIGLNRTKFECDEFYCHYSDPKKILRDFEMNVDMTHAVLTLMITYDLEMIFVLKEEEI</sequence>
<evidence type="ECO:0000256" key="7">
    <source>
        <dbReference type="ARBA" id="ARBA00022989"/>
    </source>
</evidence>
<keyword evidence="7 9" id="KW-1133">Transmembrane helix</keyword>
<dbReference type="GO" id="GO:0005524">
    <property type="term" value="F:ATP binding"/>
    <property type="evidence" value="ECO:0007669"/>
    <property type="project" value="UniProtKB-KW"/>
</dbReference>
<feature type="transmembrane region" description="Helical" evidence="9">
    <location>
        <begin position="478"/>
        <end position="501"/>
    </location>
</feature>
<dbReference type="InterPro" id="IPR017871">
    <property type="entry name" value="ABC_transporter-like_CS"/>
</dbReference>
<feature type="domain" description="ABC transporter" evidence="10">
    <location>
        <begin position="22"/>
        <end position="255"/>
    </location>
</feature>
<comment type="caution">
    <text evidence="11">The sequence shown here is derived from an EMBL/GenBank/DDBJ whole genome shotgun (WGS) entry which is preliminary data.</text>
</comment>
<keyword evidence="12" id="KW-1185">Reference proteome</keyword>
<dbReference type="Gene3D" id="3.40.50.300">
    <property type="entry name" value="P-loop containing nucleotide triphosphate hydrolases"/>
    <property type="match status" value="1"/>
</dbReference>